<dbReference type="OrthoDB" id="9781415at2"/>
<feature type="active site" description="Tele-phosphohistidine intermediate" evidence="1">
    <location>
        <position position="11"/>
    </location>
</feature>
<dbReference type="GO" id="GO:0005737">
    <property type="term" value="C:cytoplasm"/>
    <property type="evidence" value="ECO:0007669"/>
    <property type="project" value="TreeGrafter"/>
</dbReference>
<proteinExistence type="predicted"/>
<dbReference type="PIRSF" id="PIRSF000709">
    <property type="entry name" value="6PFK_2-Ptase"/>
    <property type="match status" value="1"/>
</dbReference>
<feature type="binding site" evidence="2">
    <location>
        <position position="68"/>
    </location>
    <ligand>
        <name>substrate</name>
    </ligand>
</feature>
<dbReference type="PANTHER" id="PTHR48100">
    <property type="entry name" value="BROAD-SPECIFICITY PHOSPHATASE YOR283W-RELATED"/>
    <property type="match status" value="1"/>
</dbReference>
<dbReference type="CDD" id="cd07067">
    <property type="entry name" value="HP_PGM_like"/>
    <property type="match status" value="1"/>
</dbReference>
<dbReference type="InterPro" id="IPR029033">
    <property type="entry name" value="His_PPase_superfam"/>
</dbReference>
<feature type="active site" description="Proton donor/acceptor" evidence="1">
    <location>
        <position position="95"/>
    </location>
</feature>
<dbReference type="PANTHER" id="PTHR48100:SF59">
    <property type="entry name" value="ADENOSYLCOBALAMIN_ALPHA-RIBAZOLE PHOSPHATASE"/>
    <property type="match status" value="1"/>
</dbReference>
<dbReference type="RefSeq" id="WP_115691151.1">
    <property type="nucleotide sequence ID" value="NZ_CP031417.1"/>
</dbReference>
<accession>A0A345ZVN2</accession>
<evidence type="ECO:0000313" key="4">
    <source>
        <dbReference type="Proteomes" id="UP000254889"/>
    </source>
</evidence>
<feature type="binding site" evidence="2">
    <location>
        <begin position="10"/>
        <end position="17"/>
    </location>
    <ligand>
        <name>substrate</name>
    </ligand>
</feature>
<keyword evidence="4" id="KW-1185">Reference proteome</keyword>
<evidence type="ECO:0000313" key="3">
    <source>
        <dbReference type="EMBL" id="AXK80979.1"/>
    </source>
</evidence>
<organism evidence="3 4">
    <name type="scientific">Pseudolabrys taiwanensis</name>
    <dbReference type="NCBI Taxonomy" id="331696"/>
    <lineage>
        <taxon>Bacteria</taxon>
        <taxon>Pseudomonadati</taxon>
        <taxon>Pseudomonadota</taxon>
        <taxon>Alphaproteobacteria</taxon>
        <taxon>Hyphomicrobiales</taxon>
        <taxon>Xanthobacteraceae</taxon>
        <taxon>Pseudolabrys</taxon>
    </lineage>
</organism>
<dbReference type="KEGG" id="ptaw:DW352_10925"/>
<dbReference type="InterPro" id="IPR050275">
    <property type="entry name" value="PGM_Phosphatase"/>
</dbReference>
<dbReference type="Pfam" id="PF00300">
    <property type="entry name" value="His_Phos_1"/>
    <property type="match status" value="1"/>
</dbReference>
<evidence type="ECO:0000256" key="1">
    <source>
        <dbReference type="PIRSR" id="PIRSR613078-1"/>
    </source>
</evidence>
<name>A0A345ZVN2_9HYPH</name>
<evidence type="ECO:0000256" key="2">
    <source>
        <dbReference type="PIRSR" id="PIRSR613078-2"/>
    </source>
</evidence>
<dbReference type="SMART" id="SM00855">
    <property type="entry name" value="PGAM"/>
    <property type="match status" value="1"/>
</dbReference>
<protein>
    <submittedName>
        <fullName evidence="3">Histidine phosphatase family protein</fullName>
    </submittedName>
</protein>
<gene>
    <name evidence="3" type="ORF">DW352_10925</name>
</gene>
<reference evidence="3 4" key="1">
    <citation type="submission" date="2018-07" db="EMBL/GenBank/DDBJ databases">
        <authorList>
            <person name="Quirk P.G."/>
            <person name="Krulwich T.A."/>
        </authorList>
    </citation>
    <scope>NUCLEOTIDE SEQUENCE [LARGE SCALE GENOMIC DNA]</scope>
    <source>
        <strain evidence="3 4">CC-BB4</strain>
    </source>
</reference>
<dbReference type="Proteomes" id="UP000254889">
    <property type="component" value="Chromosome"/>
</dbReference>
<dbReference type="SUPFAM" id="SSF53254">
    <property type="entry name" value="Phosphoglycerate mutase-like"/>
    <property type="match status" value="1"/>
</dbReference>
<dbReference type="EMBL" id="CP031417">
    <property type="protein sequence ID" value="AXK80979.1"/>
    <property type="molecule type" value="Genomic_DNA"/>
</dbReference>
<sequence>MAMPTVFYIRHGETDWNVAGRLQGRRDIELNERGREQARHCGAVLRDLLARDGRDPSTLDFVSSPMVRARETMELARGALGLAPDAYAVDEALAEISFGDWEGFTIAQLHYSDPARISQREHDKFHFLPPGGESYEMVMARMGRWYEGLTRDTVAVAHGGTARGLMAHLGIARPAAAPLIDIVQGVVYVFEGDKLTRYA</sequence>
<dbReference type="GO" id="GO:0016791">
    <property type="term" value="F:phosphatase activity"/>
    <property type="evidence" value="ECO:0007669"/>
    <property type="project" value="TreeGrafter"/>
</dbReference>
<dbReference type="AlphaFoldDB" id="A0A345ZVN2"/>
<dbReference type="InterPro" id="IPR013078">
    <property type="entry name" value="His_Pase_superF_clade-1"/>
</dbReference>
<dbReference type="Gene3D" id="3.40.50.1240">
    <property type="entry name" value="Phosphoglycerate mutase-like"/>
    <property type="match status" value="1"/>
</dbReference>